<organism evidence="2 3">
    <name type="scientific">Peronospora matthiolae</name>
    <dbReference type="NCBI Taxonomy" id="2874970"/>
    <lineage>
        <taxon>Eukaryota</taxon>
        <taxon>Sar</taxon>
        <taxon>Stramenopiles</taxon>
        <taxon>Oomycota</taxon>
        <taxon>Peronosporomycetes</taxon>
        <taxon>Peronosporales</taxon>
        <taxon>Peronosporaceae</taxon>
        <taxon>Peronospora</taxon>
    </lineage>
</organism>
<evidence type="ECO:0000313" key="3">
    <source>
        <dbReference type="Proteomes" id="UP001162060"/>
    </source>
</evidence>
<comment type="caution">
    <text evidence="2">The sequence shown here is derived from an EMBL/GenBank/DDBJ whole genome shotgun (WGS) entry which is preliminary data.</text>
</comment>
<accession>A0AAV1VD09</accession>
<dbReference type="AlphaFoldDB" id="A0AAV1VD09"/>
<sequence>MSAYWHEGTTDPLEHFHPSISAGPLDASDLDDVDFSSEFDVVERVTDADIYEPEPSPFFTVYSPPAASSSAPAPSKVPESRSISQRMLHLLQRHRGKKSRAAAASLSPLPLGALERSVEDSILDSRCSPVNNKMPRSSTDRVAEADLLSSRSGTSCTDRLEARISQSFLIRRESQFKLLDMEDSQDVSLLYSGRRTYPAESVTQLDHARRSNPDWSSHPVSSPETKMMKVLEKERASRMFSAPSQSNPTLSTRAKKDNGVRFHFRRGAPVDKNDMLDGRMGTLVLNGDRVHAEVETALVKAQSVKRVTDVEYTTLASQLADIESFVDGMERCIGTPSFLALSANVLNEMKLLMETTQQIRASGTTLILAHVGNHQNVDFAQALRRLVARAASVQKRISMLLDASYGVKR</sequence>
<name>A0AAV1VD09_9STRA</name>
<feature type="region of interest" description="Disordered" evidence="1">
    <location>
        <begin position="203"/>
        <end position="225"/>
    </location>
</feature>
<evidence type="ECO:0000256" key="1">
    <source>
        <dbReference type="SAM" id="MobiDB-lite"/>
    </source>
</evidence>
<protein>
    <submittedName>
        <fullName evidence="2">Uncharacterized protein</fullName>
    </submittedName>
</protein>
<gene>
    <name evidence="2" type="ORF">PM001_LOCUS29860</name>
</gene>
<proteinExistence type="predicted"/>
<evidence type="ECO:0000313" key="2">
    <source>
        <dbReference type="EMBL" id="CAK7944710.1"/>
    </source>
</evidence>
<reference evidence="2" key="1">
    <citation type="submission" date="2024-01" db="EMBL/GenBank/DDBJ databases">
        <authorList>
            <person name="Webb A."/>
        </authorList>
    </citation>
    <scope>NUCLEOTIDE SEQUENCE</scope>
    <source>
        <strain evidence="2">Pm1</strain>
    </source>
</reference>
<dbReference type="Proteomes" id="UP001162060">
    <property type="component" value="Unassembled WGS sequence"/>
</dbReference>
<dbReference type="EMBL" id="CAKLBY020000310">
    <property type="protein sequence ID" value="CAK7944710.1"/>
    <property type="molecule type" value="Genomic_DNA"/>
</dbReference>
<feature type="compositionally biased region" description="Polar residues" evidence="1">
    <location>
        <begin position="213"/>
        <end position="224"/>
    </location>
</feature>